<keyword evidence="6 9" id="KW-0235">DNA replication</keyword>
<dbReference type="Gene3D" id="3.10.150.10">
    <property type="entry name" value="DNA Polymerase III, subunit A, domain 2"/>
    <property type="match status" value="3"/>
</dbReference>
<organism evidence="13 14">
    <name type="scientific">Micrococcus luteus (strain ATCC 4698 / DSM 20030 / JCM 1464 / CCM 169 / CCUG 5858 / IAM 1056 / NBRC 3333 / NCIMB 9278 / NCTC 2665 / VKM Ac-2230)</name>
    <name type="common">Micrococcus lysodeikticus</name>
    <dbReference type="NCBI Taxonomy" id="465515"/>
    <lineage>
        <taxon>Bacteria</taxon>
        <taxon>Bacillati</taxon>
        <taxon>Actinomycetota</taxon>
        <taxon>Actinomycetes</taxon>
        <taxon>Micrococcales</taxon>
        <taxon>Micrococcaceae</taxon>
        <taxon>Micrococcus</taxon>
    </lineage>
</organism>
<evidence type="ECO:0000256" key="6">
    <source>
        <dbReference type="ARBA" id="ARBA00022705"/>
    </source>
</evidence>
<dbReference type="PANTHER" id="PTHR30478:SF0">
    <property type="entry name" value="BETA SLIDING CLAMP"/>
    <property type="match status" value="1"/>
</dbReference>
<feature type="domain" description="DNA polymerase III beta sliding clamp N-terminal" evidence="10">
    <location>
        <begin position="27"/>
        <end position="143"/>
    </location>
</feature>
<dbReference type="GO" id="GO:0008408">
    <property type="term" value="F:3'-5' exonuclease activity"/>
    <property type="evidence" value="ECO:0007669"/>
    <property type="project" value="InterPro"/>
</dbReference>
<dbReference type="SUPFAM" id="SSF55979">
    <property type="entry name" value="DNA clamp"/>
    <property type="match status" value="3"/>
</dbReference>
<dbReference type="InterPro" id="IPR022637">
    <property type="entry name" value="DNA_polIII_beta_cen"/>
</dbReference>
<evidence type="ECO:0000256" key="1">
    <source>
        <dbReference type="ARBA" id="ARBA00004496"/>
    </source>
</evidence>
<evidence type="ECO:0000256" key="2">
    <source>
        <dbReference type="ARBA" id="ARBA00010752"/>
    </source>
</evidence>
<dbReference type="CDD" id="cd00140">
    <property type="entry name" value="beta_clamp"/>
    <property type="match status" value="1"/>
</dbReference>
<dbReference type="AlphaFoldDB" id="A0A7Z7KHM6"/>
<dbReference type="GO" id="GO:0009360">
    <property type="term" value="C:DNA polymerase III complex"/>
    <property type="evidence" value="ECO:0007669"/>
    <property type="project" value="InterPro"/>
</dbReference>
<keyword evidence="5 9" id="KW-0548">Nucleotidyltransferase</keyword>
<dbReference type="PANTHER" id="PTHR30478">
    <property type="entry name" value="DNA POLYMERASE III SUBUNIT BETA"/>
    <property type="match status" value="1"/>
</dbReference>
<reference evidence="13 14" key="1">
    <citation type="submission" date="2018-06" db="EMBL/GenBank/DDBJ databases">
        <authorList>
            <consortium name="Pathogen Informatics"/>
            <person name="Doyle S."/>
        </authorList>
    </citation>
    <scope>NUCLEOTIDE SEQUENCE [LARGE SCALE GENOMIC DNA]</scope>
    <source>
        <strain evidence="13 14">NCTC2665</strain>
    </source>
</reference>
<accession>A0A7Z7KHM6</accession>
<keyword evidence="7 9" id="KW-0239">DNA-directed DNA polymerase</keyword>
<dbReference type="InterPro" id="IPR022635">
    <property type="entry name" value="DNA_polIII_beta_C"/>
</dbReference>
<proteinExistence type="inferred from homology"/>
<dbReference type="SMART" id="SM00480">
    <property type="entry name" value="POL3Bc"/>
    <property type="match status" value="1"/>
</dbReference>
<dbReference type="GO" id="GO:0003887">
    <property type="term" value="F:DNA-directed DNA polymerase activity"/>
    <property type="evidence" value="ECO:0007669"/>
    <property type="project" value="UniProtKB-UniRule"/>
</dbReference>
<evidence type="ECO:0000256" key="5">
    <source>
        <dbReference type="ARBA" id="ARBA00022695"/>
    </source>
</evidence>
<dbReference type="Proteomes" id="UP000248985">
    <property type="component" value="Chromosome 1"/>
</dbReference>
<protein>
    <recommendedName>
        <fullName evidence="9">Beta sliding clamp</fullName>
    </recommendedName>
</protein>
<comment type="similarity">
    <text evidence="2 9">Belongs to the beta sliding clamp family.</text>
</comment>
<evidence type="ECO:0000313" key="14">
    <source>
        <dbReference type="Proteomes" id="UP000248985"/>
    </source>
</evidence>
<dbReference type="PIRSF" id="PIRSF000804">
    <property type="entry name" value="DNA_pol_III_b"/>
    <property type="match status" value="1"/>
</dbReference>
<evidence type="ECO:0000256" key="9">
    <source>
        <dbReference type="PIRNR" id="PIRNR000804"/>
    </source>
</evidence>
<dbReference type="Pfam" id="PF02768">
    <property type="entry name" value="DNA_pol3_beta_3"/>
    <property type="match status" value="1"/>
</dbReference>
<evidence type="ECO:0000259" key="12">
    <source>
        <dbReference type="Pfam" id="PF02768"/>
    </source>
</evidence>
<evidence type="ECO:0000256" key="3">
    <source>
        <dbReference type="ARBA" id="ARBA00022490"/>
    </source>
</evidence>
<evidence type="ECO:0000256" key="7">
    <source>
        <dbReference type="ARBA" id="ARBA00022932"/>
    </source>
</evidence>
<dbReference type="GO" id="GO:0005737">
    <property type="term" value="C:cytoplasm"/>
    <property type="evidence" value="ECO:0007669"/>
    <property type="project" value="UniProtKB-SubCell"/>
</dbReference>
<feature type="domain" description="DNA polymerase III beta sliding clamp C-terminal" evidence="12">
    <location>
        <begin position="270"/>
        <end position="393"/>
    </location>
</feature>
<evidence type="ECO:0000256" key="8">
    <source>
        <dbReference type="ARBA" id="ARBA00023125"/>
    </source>
</evidence>
<dbReference type="InterPro" id="IPR001001">
    <property type="entry name" value="DNA_polIII_beta"/>
</dbReference>
<dbReference type="Pfam" id="PF02767">
    <property type="entry name" value="DNA_pol3_beta_2"/>
    <property type="match status" value="1"/>
</dbReference>
<evidence type="ECO:0000313" key="13">
    <source>
        <dbReference type="EMBL" id="SQG48249.1"/>
    </source>
</evidence>
<feature type="domain" description="DNA polymerase III beta sliding clamp central" evidence="11">
    <location>
        <begin position="152"/>
        <end position="268"/>
    </location>
</feature>
<keyword evidence="3 9" id="KW-0963">Cytoplasm</keyword>
<sequence length="396" mass="41887">MLRPACRRSPGPATPVITPREAVQLVKFTVERDILTDAVSWAARSLSPRPPVPVLSGLLITAEAGVVSIASFDYETSARLEIEADVETAGQVLVSGRLLNDIVRSLPQAQVTVELDGGKVLVTCRSSRFSLATMPVGDYPALPELPAPAGTVDGAAFAHAVAQVTVAASKDDTLPILTAVKVEIEGDTITFLATDRYRLAMKEIRWTPADPSISTSLLIKARTLTEVAKSLGSGGDLEILLGQTADLVGFASGGRRTTSVLVDGEYPKIRSLFPESSPIQAVVDTAALVEASRRVALVAERNTALRMVFTEGQVTLDAGTGDDASANESVPCTLEGEDITVAFNPSYLSEGLAVVDQPQVRFAFTSAPKPALLTGVNQEDGVVSDYRYLVMPVRIA</sequence>
<evidence type="ECO:0000259" key="10">
    <source>
        <dbReference type="Pfam" id="PF00712"/>
    </source>
</evidence>
<comment type="subcellular location">
    <subcellularLocation>
        <location evidence="1 9">Cytoplasm</location>
    </subcellularLocation>
</comment>
<comment type="function">
    <text evidence="9">Confers DNA tethering and processivity to DNA polymerases and other proteins. Acts as a clamp, forming a ring around DNA (a reaction catalyzed by the clamp-loading complex) which diffuses in an ATP-independent manner freely and bidirectionally along dsDNA. Initially characterized for its ability to contact the catalytic subunit of DNA polymerase III (Pol III), a complex, multichain enzyme responsible for most of the replicative synthesis in bacteria; Pol III exhibits 3'-5' exonuclease proofreading activity. The beta chain is required for initiation of replication as well as for processivity of DNA replication.</text>
</comment>
<dbReference type="EMBL" id="LS483396">
    <property type="protein sequence ID" value="SQG48249.1"/>
    <property type="molecule type" value="Genomic_DNA"/>
</dbReference>
<dbReference type="GO" id="GO:0003677">
    <property type="term" value="F:DNA binding"/>
    <property type="evidence" value="ECO:0007669"/>
    <property type="project" value="UniProtKB-UniRule"/>
</dbReference>
<comment type="subunit">
    <text evidence="9">Forms a ring-shaped head-to-tail homodimer around DNA.</text>
</comment>
<evidence type="ECO:0000259" key="11">
    <source>
        <dbReference type="Pfam" id="PF02767"/>
    </source>
</evidence>
<dbReference type="InterPro" id="IPR046938">
    <property type="entry name" value="DNA_clamp_sf"/>
</dbReference>
<dbReference type="NCBIfam" id="TIGR00663">
    <property type="entry name" value="dnan"/>
    <property type="match status" value="1"/>
</dbReference>
<dbReference type="GO" id="GO:0006271">
    <property type="term" value="P:DNA strand elongation involved in DNA replication"/>
    <property type="evidence" value="ECO:0007669"/>
    <property type="project" value="TreeGrafter"/>
</dbReference>
<keyword evidence="4 9" id="KW-0808">Transferase</keyword>
<name>A0A7Z7KHM6_MICLC</name>
<dbReference type="Pfam" id="PF00712">
    <property type="entry name" value="DNA_pol3_beta"/>
    <property type="match status" value="1"/>
</dbReference>
<evidence type="ECO:0000256" key="4">
    <source>
        <dbReference type="ARBA" id="ARBA00022679"/>
    </source>
</evidence>
<keyword evidence="8" id="KW-0238">DNA-binding</keyword>
<gene>
    <name evidence="13" type="primary">dnaN</name>
    <name evidence="13" type="ORF">NCTC2665_01023</name>
</gene>
<dbReference type="InterPro" id="IPR022634">
    <property type="entry name" value="DNA_polIII_beta_N"/>
</dbReference>